<dbReference type="VEuPathDB" id="VectorBase:AALB000283"/>
<comment type="similarity">
    <text evidence="4">Belongs to the glycosyltransferase 2 family.</text>
</comment>
<keyword evidence="10" id="KW-0735">Signal-anchor</keyword>
<evidence type="ECO:0000256" key="12">
    <source>
        <dbReference type="ARBA" id="ARBA00023136"/>
    </source>
</evidence>
<protein>
    <recommendedName>
        <fullName evidence="14">Dolichyl-phosphate beta-glucosyltransferase</fullName>
        <ecNumber evidence="5">2.4.1.117</ecNumber>
    </recommendedName>
</protein>
<comment type="subcellular location">
    <subcellularLocation>
        <location evidence="1">Endoplasmic reticulum membrane</location>
        <topology evidence="1">Single-pass membrane protein</topology>
    </subcellularLocation>
</comment>
<reference evidence="16 17" key="1">
    <citation type="journal article" date="2017" name="G3 (Bethesda)">
        <title>The Physical Genome Mapping of Anopheles albimanus Corrected Scaffold Misassemblies and Identified Interarm Rearrangements in Genus Anopheles.</title>
        <authorList>
            <person name="Artemov G.N."/>
            <person name="Peery A.N."/>
            <person name="Jiang X."/>
            <person name="Tu Z."/>
            <person name="Stegniy V.N."/>
            <person name="Sharakhova M.V."/>
            <person name="Sharakhov I.V."/>
        </authorList>
    </citation>
    <scope>NUCLEOTIDE SEQUENCE [LARGE SCALE GENOMIC DNA]</scope>
    <source>
        <strain evidence="16 17">ALBI9_A</strain>
    </source>
</reference>
<dbReference type="InterPro" id="IPR004882">
    <property type="entry name" value="Luc7-rel"/>
</dbReference>
<evidence type="ECO:0000256" key="4">
    <source>
        <dbReference type="ARBA" id="ARBA00006739"/>
    </source>
</evidence>
<dbReference type="VEuPathDB" id="VectorBase:AALB20_036198"/>
<dbReference type="PANTHER" id="PTHR10859">
    <property type="entry name" value="GLYCOSYL TRANSFERASE"/>
    <property type="match status" value="1"/>
</dbReference>
<keyword evidence="12" id="KW-0472">Membrane</keyword>
<keyword evidence="17" id="KW-1185">Reference proteome</keyword>
<reference evidence="16" key="2">
    <citation type="submission" date="2022-08" db="UniProtKB">
        <authorList>
            <consortium name="EnsemblMetazoa"/>
        </authorList>
    </citation>
    <scope>IDENTIFICATION</scope>
    <source>
        <strain evidence="16">STECLA/ALBI9_A</strain>
    </source>
</reference>
<evidence type="ECO:0000313" key="16">
    <source>
        <dbReference type="EnsemblMetazoa" id="AALB000283-PA"/>
    </source>
</evidence>
<dbReference type="GO" id="GO:0005789">
    <property type="term" value="C:endoplasmic reticulum membrane"/>
    <property type="evidence" value="ECO:0007669"/>
    <property type="project" value="UniProtKB-SubCell"/>
</dbReference>
<dbReference type="EnsemblMetazoa" id="AALB000283-RA">
    <property type="protein sequence ID" value="AALB000283-PA"/>
    <property type="gene ID" value="AALB000283"/>
</dbReference>
<dbReference type="Pfam" id="PF00535">
    <property type="entry name" value="Glycos_transf_2"/>
    <property type="match status" value="1"/>
</dbReference>
<evidence type="ECO:0000256" key="3">
    <source>
        <dbReference type="ARBA" id="ARBA00005655"/>
    </source>
</evidence>
<name>A0A182F1G0_ANOAL</name>
<evidence type="ECO:0000313" key="17">
    <source>
        <dbReference type="Proteomes" id="UP000069272"/>
    </source>
</evidence>
<keyword evidence="8" id="KW-0812">Transmembrane</keyword>
<evidence type="ECO:0000256" key="13">
    <source>
        <dbReference type="ARBA" id="ARBA00045097"/>
    </source>
</evidence>
<comment type="similarity">
    <text evidence="3">Belongs to the Luc7 family.</text>
</comment>
<evidence type="ECO:0000256" key="2">
    <source>
        <dbReference type="ARBA" id="ARBA00004922"/>
    </source>
</evidence>
<evidence type="ECO:0000256" key="1">
    <source>
        <dbReference type="ARBA" id="ARBA00004389"/>
    </source>
</evidence>
<dbReference type="CDD" id="cd04188">
    <property type="entry name" value="DPG_synthase"/>
    <property type="match status" value="1"/>
</dbReference>
<keyword evidence="6" id="KW-0328">Glycosyltransferase</keyword>
<dbReference type="STRING" id="7167.A0A182F1G0"/>
<feature type="domain" description="Glycosyltransferase 2-like" evidence="15">
    <location>
        <begin position="388"/>
        <end position="501"/>
    </location>
</feature>
<dbReference type="VEuPathDB" id="VectorBase:AALB20_029311"/>
<keyword evidence="7" id="KW-0808">Transferase</keyword>
<evidence type="ECO:0000256" key="7">
    <source>
        <dbReference type="ARBA" id="ARBA00022679"/>
    </source>
</evidence>
<evidence type="ECO:0000256" key="9">
    <source>
        <dbReference type="ARBA" id="ARBA00022824"/>
    </source>
</evidence>
<evidence type="ECO:0000256" key="10">
    <source>
        <dbReference type="ARBA" id="ARBA00022968"/>
    </source>
</evidence>
<dbReference type="Proteomes" id="UP000069272">
    <property type="component" value="Chromosome 2L"/>
</dbReference>
<keyword evidence="9" id="KW-0256">Endoplasmic reticulum</keyword>
<dbReference type="Pfam" id="PF03194">
    <property type="entry name" value="LUC7"/>
    <property type="match status" value="1"/>
</dbReference>
<dbReference type="GO" id="GO:0004581">
    <property type="term" value="F:dolichyl-phosphate beta-glucosyltransferase activity"/>
    <property type="evidence" value="ECO:0007669"/>
    <property type="project" value="UniProtKB-EC"/>
</dbReference>
<organism evidence="16 17">
    <name type="scientific">Anopheles albimanus</name>
    <name type="common">New world malaria mosquito</name>
    <dbReference type="NCBI Taxonomy" id="7167"/>
    <lineage>
        <taxon>Eukaryota</taxon>
        <taxon>Metazoa</taxon>
        <taxon>Ecdysozoa</taxon>
        <taxon>Arthropoda</taxon>
        <taxon>Hexapoda</taxon>
        <taxon>Insecta</taxon>
        <taxon>Pterygota</taxon>
        <taxon>Neoptera</taxon>
        <taxon>Endopterygota</taxon>
        <taxon>Diptera</taxon>
        <taxon>Nematocera</taxon>
        <taxon>Culicoidea</taxon>
        <taxon>Culicidae</taxon>
        <taxon>Anophelinae</taxon>
        <taxon>Anopheles</taxon>
    </lineage>
</organism>
<dbReference type="InterPro" id="IPR035518">
    <property type="entry name" value="DPG_synthase"/>
</dbReference>
<dbReference type="EC" id="2.4.1.117" evidence="5"/>
<accession>A0A182F1G0</accession>
<dbReference type="GO" id="GO:0006376">
    <property type="term" value="P:mRNA splice site recognition"/>
    <property type="evidence" value="ECO:0007669"/>
    <property type="project" value="InterPro"/>
</dbReference>
<evidence type="ECO:0000256" key="14">
    <source>
        <dbReference type="ARBA" id="ARBA00070518"/>
    </source>
</evidence>
<dbReference type="GO" id="GO:0003729">
    <property type="term" value="F:mRNA binding"/>
    <property type="evidence" value="ECO:0007669"/>
    <property type="project" value="InterPro"/>
</dbReference>
<proteinExistence type="inferred from homology"/>
<evidence type="ECO:0000256" key="5">
    <source>
        <dbReference type="ARBA" id="ARBA00012583"/>
    </source>
</evidence>
<dbReference type="FunFam" id="3.90.550.10:FF:000068">
    <property type="entry name" value="ALG5, dolichyl-phosphate beta-glucosyltransferase"/>
    <property type="match status" value="1"/>
</dbReference>
<dbReference type="InterPro" id="IPR001173">
    <property type="entry name" value="Glyco_trans_2-like"/>
</dbReference>
<dbReference type="InterPro" id="IPR029044">
    <property type="entry name" value="Nucleotide-diphossugar_trans"/>
</dbReference>
<dbReference type="Gene3D" id="3.90.550.10">
    <property type="entry name" value="Spore Coat Polysaccharide Biosynthesis Protein SpsA, Chain A"/>
    <property type="match status" value="1"/>
</dbReference>
<comment type="catalytic activity">
    <reaction evidence="13">
        <text>a di-trans,poly-cis-dolichyl phosphate + UDP-alpha-D-glucose = a di-trans,poly-cis-dolichyl beta-D-glucosyl phosphate + UDP</text>
        <dbReference type="Rhea" id="RHEA:15401"/>
        <dbReference type="Rhea" id="RHEA-COMP:19498"/>
        <dbReference type="Rhea" id="RHEA-COMP:19502"/>
        <dbReference type="ChEBI" id="CHEBI:57525"/>
        <dbReference type="ChEBI" id="CHEBI:57683"/>
        <dbReference type="ChEBI" id="CHEBI:58223"/>
        <dbReference type="ChEBI" id="CHEBI:58885"/>
        <dbReference type="EC" id="2.4.1.117"/>
    </reaction>
    <physiologicalReaction direction="left-to-right" evidence="13">
        <dbReference type="Rhea" id="RHEA:15402"/>
    </physiologicalReaction>
</comment>
<evidence type="ECO:0000259" key="15">
    <source>
        <dbReference type="Pfam" id="PF00535"/>
    </source>
</evidence>
<evidence type="ECO:0000256" key="11">
    <source>
        <dbReference type="ARBA" id="ARBA00022989"/>
    </source>
</evidence>
<sequence>MSAHDQMRAMLDQLMGTARNGETNRYSVKFYDSKRMDLGECPKVHDLALRADYENASKNKDYYYDVDAMEHLQAFIADCDRRTEAAKKRLAETQEELTAEVAAKANAVHELAEEIGKKLAKAEALGEAGQVEESMKLMSEIEELRSKKSRAEQEYRSSIPASTYQQQKLRVCEVCSAYLGIHDNDIRLADHFGGKLHLGFLAIRDKLAELEKTAGPRQKELRKSGRDRDHEDRGRSRYVGGRELDRRSRALARSRDRKDTTREIRPTDERKDRNEGVIVGGHQIVIGVPEAVIVAVTVIVTMIAVGGRDRAKDPDDGMLTSELVQLVLLFGSGSIFFLFVVLGIVLKVTTTPFPKIVRHKDEQFYRDPNTGENHRFPSLDDEPTLQLSVIIPAFDEEKRLPIMLDECLEYLEANAKAKKDFSYEVIVVSDGSRDRTVELALEYAKKLGTDKLRVLALVENRGKGGAVRMGMLSSRGRFLLFADADGATKFADYAKLEQSMTQLSGDDWNRDALAIGSRAHLEQDATAKRTLFRTILMHGFHLLVWTFAVKRVRDTQCGFKLLTRSAARKLFLVMHVERWAFDVELLFIAQSYRMPIEEIAVNWTEIEGSKLTPFWSWLQMGRDLMLIWFRYAIGAWQLKREHSN</sequence>
<dbReference type="GO" id="GO:0005685">
    <property type="term" value="C:U1 snRNP"/>
    <property type="evidence" value="ECO:0007669"/>
    <property type="project" value="InterPro"/>
</dbReference>
<dbReference type="PANTHER" id="PTHR10859:SF91">
    <property type="entry name" value="DOLICHYL-PHOSPHATE BETA-GLUCOSYLTRANSFERASE"/>
    <property type="match status" value="1"/>
</dbReference>
<evidence type="ECO:0000256" key="8">
    <source>
        <dbReference type="ARBA" id="ARBA00022692"/>
    </source>
</evidence>
<keyword evidence="11" id="KW-1133">Transmembrane helix</keyword>
<dbReference type="GO" id="GO:0006487">
    <property type="term" value="P:protein N-linked glycosylation"/>
    <property type="evidence" value="ECO:0007669"/>
    <property type="project" value="TreeGrafter"/>
</dbReference>
<dbReference type="AlphaFoldDB" id="A0A182F1G0"/>
<evidence type="ECO:0000256" key="6">
    <source>
        <dbReference type="ARBA" id="ARBA00022676"/>
    </source>
</evidence>
<dbReference type="SUPFAM" id="SSF53448">
    <property type="entry name" value="Nucleotide-diphospho-sugar transferases"/>
    <property type="match status" value="1"/>
</dbReference>
<comment type="pathway">
    <text evidence="2">Protein modification; protein glycosylation.</text>
</comment>